<evidence type="ECO:0000313" key="5">
    <source>
        <dbReference type="EMBL" id="KAJ8427792.1"/>
    </source>
</evidence>
<evidence type="ECO:0000259" key="4">
    <source>
        <dbReference type="PROSITE" id="PS50600"/>
    </source>
</evidence>
<keyword evidence="2" id="KW-0645">Protease</keyword>
<dbReference type="AlphaFoldDB" id="A0A9Q1GU27"/>
<evidence type="ECO:0000256" key="3">
    <source>
        <dbReference type="ARBA" id="ARBA00022801"/>
    </source>
</evidence>
<organism evidence="5 6">
    <name type="scientific">Carnegiea gigantea</name>
    <dbReference type="NCBI Taxonomy" id="171969"/>
    <lineage>
        <taxon>Eukaryota</taxon>
        <taxon>Viridiplantae</taxon>
        <taxon>Streptophyta</taxon>
        <taxon>Embryophyta</taxon>
        <taxon>Tracheophyta</taxon>
        <taxon>Spermatophyta</taxon>
        <taxon>Magnoliopsida</taxon>
        <taxon>eudicotyledons</taxon>
        <taxon>Gunneridae</taxon>
        <taxon>Pentapetalae</taxon>
        <taxon>Caryophyllales</taxon>
        <taxon>Cactineae</taxon>
        <taxon>Cactaceae</taxon>
        <taxon>Cactoideae</taxon>
        <taxon>Echinocereeae</taxon>
        <taxon>Carnegiea</taxon>
    </lineage>
</organism>
<dbReference type="Pfam" id="PF02902">
    <property type="entry name" value="Peptidase_C48"/>
    <property type="match status" value="1"/>
</dbReference>
<dbReference type="EMBL" id="JAKOGI010001093">
    <property type="protein sequence ID" value="KAJ8427792.1"/>
    <property type="molecule type" value="Genomic_DNA"/>
</dbReference>
<dbReference type="SUPFAM" id="SSF54001">
    <property type="entry name" value="Cysteine proteinases"/>
    <property type="match status" value="1"/>
</dbReference>
<dbReference type="Gene3D" id="3.40.395.10">
    <property type="entry name" value="Adenoviral Proteinase, Chain A"/>
    <property type="match status" value="1"/>
</dbReference>
<evidence type="ECO:0000256" key="1">
    <source>
        <dbReference type="ARBA" id="ARBA00005234"/>
    </source>
</evidence>
<dbReference type="PROSITE" id="PS50600">
    <property type="entry name" value="ULP_PROTEASE"/>
    <property type="match status" value="1"/>
</dbReference>
<keyword evidence="6" id="KW-1185">Reference proteome</keyword>
<dbReference type="GO" id="GO:0006508">
    <property type="term" value="P:proteolysis"/>
    <property type="evidence" value="ECO:0007669"/>
    <property type="project" value="UniProtKB-KW"/>
</dbReference>
<dbReference type="OrthoDB" id="1024009at2759"/>
<protein>
    <recommendedName>
        <fullName evidence="4">Ubiquitin-like protease family profile domain-containing protein</fullName>
    </recommendedName>
</protein>
<evidence type="ECO:0000313" key="6">
    <source>
        <dbReference type="Proteomes" id="UP001153076"/>
    </source>
</evidence>
<proteinExistence type="inferred from homology"/>
<dbReference type="Proteomes" id="UP001153076">
    <property type="component" value="Unassembled WGS sequence"/>
</dbReference>
<sequence length="179" mass="20507">MDITPNRSFSFAHVTLHNKKRISGIIWDSFKATPPPDISDGHWLLLVGDLRERSFLIYDSLPSPAAKSRWELVDSTMSCLSMLWLRIALLLEVLNSTTYIDAGLWDVITPKCPEQRNGHDYGVVFMAFIDFLPLKVDGFEFDQACVAHYRDKYLLRFQQGRVAHFPQHLRVLSPTSPIS</sequence>
<keyword evidence="3" id="KW-0378">Hydrolase</keyword>
<dbReference type="InterPro" id="IPR038765">
    <property type="entry name" value="Papain-like_cys_pep_sf"/>
</dbReference>
<evidence type="ECO:0000256" key="2">
    <source>
        <dbReference type="ARBA" id="ARBA00022670"/>
    </source>
</evidence>
<reference evidence="5" key="1">
    <citation type="submission" date="2022-04" db="EMBL/GenBank/DDBJ databases">
        <title>Carnegiea gigantea Genome sequencing and assembly v2.</title>
        <authorList>
            <person name="Copetti D."/>
            <person name="Sanderson M.J."/>
            <person name="Burquez A."/>
            <person name="Wojciechowski M.F."/>
        </authorList>
    </citation>
    <scope>NUCLEOTIDE SEQUENCE</scope>
    <source>
        <strain evidence="5">SGP5-SGP5p</strain>
        <tissue evidence="5">Aerial part</tissue>
    </source>
</reference>
<comment type="caution">
    <text evidence="5">The sequence shown here is derived from an EMBL/GenBank/DDBJ whole genome shotgun (WGS) entry which is preliminary data.</text>
</comment>
<name>A0A9Q1GU27_9CARY</name>
<accession>A0A9Q1GU27</accession>
<gene>
    <name evidence="5" type="ORF">Cgig2_032851</name>
</gene>
<feature type="domain" description="Ubiquitin-like protease family profile" evidence="4">
    <location>
        <begin position="1"/>
        <end position="132"/>
    </location>
</feature>
<dbReference type="InterPro" id="IPR003653">
    <property type="entry name" value="Peptidase_C48_C"/>
</dbReference>
<comment type="similarity">
    <text evidence="1">Belongs to the peptidase C48 family.</text>
</comment>
<dbReference type="GO" id="GO:0008234">
    <property type="term" value="F:cysteine-type peptidase activity"/>
    <property type="evidence" value="ECO:0007669"/>
    <property type="project" value="InterPro"/>
</dbReference>